<dbReference type="EMBL" id="JACSPP010000024">
    <property type="protein sequence ID" value="MBD8040593.1"/>
    <property type="molecule type" value="Genomic_DNA"/>
</dbReference>
<dbReference type="RefSeq" id="WP_191764027.1">
    <property type="nucleotide sequence ID" value="NZ_JACSPP010000024.1"/>
</dbReference>
<keyword evidence="4" id="KW-0411">Iron-sulfur</keyword>
<protein>
    <submittedName>
        <fullName evidence="7">2-hydroxyacyl-CoA dehydratase</fullName>
    </submittedName>
</protein>
<evidence type="ECO:0000256" key="3">
    <source>
        <dbReference type="ARBA" id="ARBA00023004"/>
    </source>
</evidence>
<dbReference type="InterPro" id="IPR008275">
    <property type="entry name" value="CoA_E_activase_dom"/>
</dbReference>
<evidence type="ECO:0000256" key="1">
    <source>
        <dbReference type="ARBA" id="ARBA00001966"/>
    </source>
</evidence>
<gene>
    <name evidence="7" type="ORF">H9625_09125</name>
</gene>
<keyword evidence="2" id="KW-0479">Metal-binding</keyword>
<sequence>MIRIGIDIGSTTVKVVALDETDRILFSKYERHHARAKEILIILLHELQAKVGDREIRLKITGSVGMGFAERYAFDFIQEVVAATKAIHHDYSQTASMVDIGGEDAKVVFFKEGKAADLRMNGNCAGGTGAFIDQMAVLLGVSIDELNELALQAVRIYPIASRCGVFCKTDIQNLIAKNVNRADIAASIFHAVAVQTVVTLAHGCTIAAPVLFCGGPLTFIPALRKAFTEYLSLSESDVILPENGTLLPALGAALACGEQETLYMLSSLIARLDKKLPDEASAHSHLVPVFADNEAYIRWKARISSHAVRRSELPVGNLDVFMGIDSGSTTTKIVVTDSDFRVLYSYYSPNKGNPIQAVENGLKELQRMCAERHTVLHIKGGCSTGYGEDLIKAAFNLEHGIVETIAHYLAAHYLNPDVSFILDIGGQDMKAIFVNNGVIDRIEINEACSSGCGSFIETFACTLGYSLEDFSDAACLSGSPCDLGTRCTVFMNSKVKQALREGATVGDIAAGLAYSVVKNCLYKVLKLKDTSALGGHIVVQGGTMRNDAIVRVLELLTDAEVTRCDMPELMGALGCAWYALQHPAVSSVTLEDMLAKASYTSRLLHCKGCDNQCLVIRYQFDNGAQYYSGNRCEKVFTNQGTDAVGKGMDAYEYKSALLFNRTSDVVCPRLKIGIPRCLNMYEEYPFWHALFAACGMQVCLSDVSNYSRYEASACMVMSDNICFPAKLVHSHIQNLIDKQVDRIFMPFVVYEGQEDGQNSYNCPIVTGYSAVIHSVQDTSVPVDSPVIGFKDRKLLFIQCQNYLRSLQVDDRTIRQAFEAAVQAQDAYIRQLVAYNEEVYRQAKEKHALTILLAGRPYHTDELIQHKVSGMLAGMGIYVITDDIVRHSNIKVCDVHFLAQWSFPNRILAAAEWASAHTDVQFVQFTSFGCGPDAFLTDEVRNLLARHHKVLTLLKLDDINNVGSMKLRIRSLIESLKLAGNETGKKLPEEPFQTTPVFTDECRKRKILIPFFTPFLSPLIPAVMKVAGYDVENLPLSDTESCEWGLKYANNEVCYPATLIVGDVIKAFKSGKYDPHHTAIAMTQTGGQCRASNYVGLIRKALVEAGYTDVPVVSFTFGNAIENRQPGFKINWFRLLPVAMYAILYTDCIAKFYYASVVRERKPGEAARLRTLYLNAGTQFILDGKAEDLLCYLSLAANDFNQICSDEERPKVGVVGEIFLKFNPFAQRHIVDWLIERRIEVVPPLLLDFFMQSFVNSRSDEEEHLTRKSLFRFIHGLVYALIRKQIEKVNRTAAKFRYYTPFEDIFAEAEEARRVITLSAQFGEGWLLPAEVMSCARRGVDNVISLQPFGCIANHIVSKGIEKQMKRFFPDLNLLSLDFDSGVSDVNIINRLLLFIDNLK</sequence>
<dbReference type="InterPro" id="IPR002731">
    <property type="entry name" value="ATPase_BadF"/>
</dbReference>
<feature type="domain" description="ATPase BadF/BadG/BcrA/BcrD type" evidence="5">
    <location>
        <begin position="323"/>
        <end position="579"/>
    </location>
</feature>
<evidence type="ECO:0000259" key="5">
    <source>
        <dbReference type="Pfam" id="PF01869"/>
    </source>
</evidence>
<accession>A0ABR8Y8R7</accession>
<dbReference type="Pfam" id="PF01869">
    <property type="entry name" value="BcrAD_BadFG"/>
    <property type="match status" value="2"/>
</dbReference>
<keyword evidence="3" id="KW-0408">Iron</keyword>
<proteinExistence type="predicted"/>
<dbReference type="InterPro" id="IPR051805">
    <property type="entry name" value="Dehydratase_Activator_Redct"/>
</dbReference>
<reference evidence="7 8" key="1">
    <citation type="submission" date="2020-08" db="EMBL/GenBank/DDBJ databases">
        <title>A Genomic Blueprint of the Chicken Gut Microbiome.</title>
        <authorList>
            <person name="Gilroy R."/>
            <person name="Ravi A."/>
            <person name="Getino M."/>
            <person name="Pursley I."/>
            <person name="Horton D.L."/>
            <person name="Alikhan N.-F."/>
            <person name="Baker D."/>
            <person name="Gharbi K."/>
            <person name="Hall N."/>
            <person name="Watson M."/>
            <person name="Adriaenssens E.M."/>
            <person name="Foster-Nyarko E."/>
            <person name="Jarju S."/>
            <person name="Secka A."/>
            <person name="Antonio M."/>
            <person name="Oren A."/>
            <person name="Chaudhuri R."/>
            <person name="La Ragione R.M."/>
            <person name="Hildebrand F."/>
            <person name="Pallen M.J."/>
        </authorList>
    </citation>
    <scope>NUCLEOTIDE SEQUENCE [LARGE SCALE GENOMIC DNA]</scope>
    <source>
        <strain evidence="7 8">Sa1CVN1</strain>
    </source>
</reference>
<dbReference type="Pfam" id="PF09989">
    <property type="entry name" value="DUF2229"/>
    <property type="match status" value="1"/>
</dbReference>
<evidence type="ECO:0000256" key="4">
    <source>
        <dbReference type="ARBA" id="ARBA00023014"/>
    </source>
</evidence>
<comment type="cofactor">
    <cofactor evidence="1">
        <name>[4Fe-4S] cluster</name>
        <dbReference type="ChEBI" id="CHEBI:49883"/>
    </cofactor>
</comment>
<dbReference type="Gene3D" id="3.30.420.40">
    <property type="match status" value="4"/>
</dbReference>
<feature type="domain" description="ATPase BadF/BadG/BcrA/BcrD type" evidence="5">
    <location>
        <begin position="4"/>
        <end position="254"/>
    </location>
</feature>
<dbReference type="Proteomes" id="UP000620874">
    <property type="component" value="Unassembled WGS sequence"/>
</dbReference>
<comment type="caution">
    <text evidence="7">The sequence shown here is derived from an EMBL/GenBank/DDBJ whole genome shotgun (WGS) entry which is preliminary data.</text>
</comment>
<dbReference type="InterPro" id="IPR043129">
    <property type="entry name" value="ATPase_NBD"/>
</dbReference>
<dbReference type="CDD" id="cd24034">
    <property type="entry name" value="ASKHA_NBD_O66634-like_rpt1"/>
    <property type="match status" value="1"/>
</dbReference>
<organism evidence="7 8">
    <name type="scientific">Phocaeicola intestinalis</name>
    <dbReference type="NCBI Taxonomy" id="2762212"/>
    <lineage>
        <taxon>Bacteria</taxon>
        <taxon>Pseudomonadati</taxon>
        <taxon>Bacteroidota</taxon>
        <taxon>Bacteroidia</taxon>
        <taxon>Bacteroidales</taxon>
        <taxon>Bacteroidaceae</taxon>
        <taxon>Phocaeicola</taxon>
    </lineage>
</organism>
<dbReference type="NCBIfam" id="TIGR00241">
    <property type="entry name" value="CoA_E_activ"/>
    <property type="match status" value="1"/>
</dbReference>
<dbReference type="PANTHER" id="PTHR32329:SF4">
    <property type="entry name" value="ACTIVATOR OF 2-HYDROXYACYL-COA DEHYDRATASE"/>
    <property type="match status" value="1"/>
</dbReference>
<evidence type="ECO:0000313" key="8">
    <source>
        <dbReference type="Proteomes" id="UP000620874"/>
    </source>
</evidence>
<evidence type="ECO:0000313" key="7">
    <source>
        <dbReference type="EMBL" id="MBD8040593.1"/>
    </source>
</evidence>
<dbReference type="PANTHER" id="PTHR32329">
    <property type="entry name" value="BIFUNCTIONAL PROTEIN [INCLUDES 2-HYDROXYACYL-COA DEHYDRATASE (N-TER) AND ITS ACTIVATOR DOMAIN (C_TERM)-RELATED"/>
    <property type="match status" value="1"/>
</dbReference>
<dbReference type="SUPFAM" id="SSF53067">
    <property type="entry name" value="Actin-like ATPase domain"/>
    <property type="match status" value="2"/>
</dbReference>
<dbReference type="CDD" id="cd24035">
    <property type="entry name" value="ASKHA_NBD_O66634-like_rpt2"/>
    <property type="match status" value="1"/>
</dbReference>
<evidence type="ECO:0000256" key="2">
    <source>
        <dbReference type="ARBA" id="ARBA00022723"/>
    </source>
</evidence>
<evidence type="ECO:0000259" key="6">
    <source>
        <dbReference type="Pfam" id="PF09989"/>
    </source>
</evidence>
<feature type="domain" description="DUF2229" evidence="6">
    <location>
        <begin position="671"/>
        <end position="883"/>
    </location>
</feature>
<keyword evidence="8" id="KW-1185">Reference proteome</keyword>
<dbReference type="InterPro" id="IPR018709">
    <property type="entry name" value="CoA_activase_DUF2229"/>
</dbReference>
<name>A0ABR8Y8R7_9BACT</name>